<evidence type="ECO:0000313" key="2">
    <source>
        <dbReference type="Proteomes" id="UP000250369"/>
    </source>
</evidence>
<protein>
    <recommendedName>
        <fullName evidence="3">Aspartyl-phosphate phosphatase Spo0E family protein</fullName>
    </recommendedName>
</protein>
<dbReference type="GO" id="GO:0043937">
    <property type="term" value="P:regulation of sporulation"/>
    <property type="evidence" value="ECO:0007669"/>
    <property type="project" value="InterPro"/>
</dbReference>
<evidence type="ECO:0008006" key="3">
    <source>
        <dbReference type="Google" id="ProtNLM"/>
    </source>
</evidence>
<dbReference type="InterPro" id="IPR037208">
    <property type="entry name" value="Spo0E-like_sf"/>
</dbReference>
<dbReference type="Gene3D" id="4.10.280.10">
    <property type="entry name" value="Helix-loop-helix DNA-binding domain"/>
    <property type="match status" value="1"/>
</dbReference>
<dbReference type="RefSeq" id="WP_113032099.1">
    <property type="nucleotide sequence ID" value="NZ_QMFB01000009.1"/>
</dbReference>
<accession>A0A329MKP0</accession>
<dbReference type="InterPro" id="IPR018540">
    <property type="entry name" value="Spo0E-like"/>
</dbReference>
<organism evidence="1 2">
    <name type="scientific">Paenibacillus contaminans</name>
    <dbReference type="NCBI Taxonomy" id="450362"/>
    <lineage>
        <taxon>Bacteria</taxon>
        <taxon>Bacillati</taxon>
        <taxon>Bacillota</taxon>
        <taxon>Bacilli</taxon>
        <taxon>Bacillales</taxon>
        <taxon>Paenibacillaceae</taxon>
        <taxon>Paenibacillus</taxon>
    </lineage>
</organism>
<dbReference type="GO" id="GO:0046983">
    <property type="term" value="F:protein dimerization activity"/>
    <property type="evidence" value="ECO:0007669"/>
    <property type="project" value="InterPro"/>
</dbReference>
<evidence type="ECO:0000313" key="1">
    <source>
        <dbReference type="EMBL" id="RAV20202.1"/>
    </source>
</evidence>
<dbReference type="SUPFAM" id="SSF140500">
    <property type="entry name" value="BAS1536-like"/>
    <property type="match status" value="2"/>
</dbReference>
<name>A0A329MKP0_9BACL</name>
<dbReference type="Pfam" id="PF09388">
    <property type="entry name" value="SpoOE-like"/>
    <property type="match status" value="1"/>
</dbReference>
<proteinExistence type="predicted"/>
<dbReference type="AlphaFoldDB" id="A0A329MKP0"/>
<reference evidence="1 2" key="1">
    <citation type="journal article" date="2009" name="Int. J. Syst. Evol. Microbiol.">
        <title>Paenibacillus contaminans sp. nov., isolated from a contaminated laboratory plate.</title>
        <authorList>
            <person name="Chou J.H."/>
            <person name="Lee J.H."/>
            <person name="Lin M.C."/>
            <person name="Chang P.S."/>
            <person name="Arun A.B."/>
            <person name="Young C.C."/>
            <person name="Chen W.M."/>
        </authorList>
    </citation>
    <scope>NUCLEOTIDE SEQUENCE [LARGE SCALE GENOMIC DNA]</scope>
    <source>
        <strain evidence="1 2">CKOBP-6</strain>
    </source>
</reference>
<dbReference type="InterPro" id="IPR036638">
    <property type="entry name" value="HLH_DNA-bd_sf"/>
</dbReference>
<dbReference type="Proteomes" id="UP000250369">
    <property type="component" value="Unassembled WGS sequence"/>
</dbReference>
<sequence length="124" mass="14883">MKKIERLRSELNQLTQQRSLLDPLVIKKSQQLDKLIVHYMKRIPRRKASYVPDTATDTIKMNFFFRKVRSPIRRELDNYFGKVERLHREIEELAKEHHLFDPVVTEKSRELDKLIMSGIKPPRS</sequence>
<keyword evidence="2" id="KW-1185">Reference proteome</keyword>
<dbReference type="EMBL" id="QMFB01000009">
    <property type="protein sequence ID" value="RAV20202.1"/>
    <property type="molecule type" value="Genomic_DNA"/>
</dbReference>
<dbReference type="OrthoDB" id="2382246at2"/>
<comment type="caution">
    <text evidence="1">The sequence shown here is derived from an EMBL/GenBank/DDBJ whole genome shotgun (WGS) entry which is preliminary data.</text>
</comment>
<gene>
    <name evidence="1" type="ORF">DQG23_17215</name>
</gene>